<dbReference type="PANTHER" id="PTHR10476">
    <property type="entry name" value="CHARGED MULTIVESICULAR BODY PROTEIN"/>
    <property type="match status" value="1"/>
</dbReference>
<evidence type="ECO:0000256" key="1">
    <source>
        <dbReference type="ARBA" id="ARBA00006190"/>
    </source>
</evidence>
<organism evidence="3 4">
    <name type="scientific">Strongyloides stercoralis</name>
    <name type="common">Threadworm</name>
    <dbReference type="NCBI Taxonomy" id="6248"/>
    <lineage>
        <taxon>Eukaryota</taxon>
        <taxon>Metazoa</taxon>
        <taxon>Ecdysozoa</taxon>
        <taxon>Nematoda</taxon>
        <taxon>Chromadorea</taxon>
        <taxon>Rhabditida</taxon>
        <taxon>Tylenchina</taxon>
        <taxon>Panagrolaimomorpha</taxon>
        <taxon>Strongyloidoidea</taxon>
        <taxon>Strongyloididae</taxon>
        <taxon>Strongyloides</taxon>
    </lineage>
</organism>
<evidence type="ECO:0000313" key="3">
    <source>
        <dbReference type="Proteomes" id="UP000035681"/>
    </source>
</evidence>
<accession>A0AAF5DMS1</accession>
<dbReference type="GO" id="GO:0007034">
    <property type="term" value="P:vacuolar transport"/>
    <property type="evidence" value="ECO:0007669"/>
    <property type="project" value="InterPro"/>
</dbReference>
<feature type="coiled-coil region" evidence="2">
    <location>
        <begin position="47"/>
        <end position="88"/>
    </location>
</feature>
<dbReference type="InterPro" id="IPR005024">
    <property type="entry name" value="Snf7_fam"/>
</dbReference>
<keyword evidence="2" id="KW-0175">Coiled coil</keyword>
<dbReference type="Gene3D" id="6.10.140.1230">
    <property type="match status" value="1"/>
</dbReference>
<dbReference type="AlphaFoldDB" id="A0AAF5DMS1"/>
<protein>
    <submittedName>
        <fullName evidence="4">Charged multivesicular body protein 2a</fullName>
    </submittedName>
</protein>
<dbReference type="WBParaSite" id="TCONS_00015911.p1">
    <property type="protein sequence ID" value="TCONS_00015911.p1"/>
    <property type="gene ID" value="XLOC_010668"/>
</dbReference>
<evidence type="ECO:0000256" key="2">
    <source>
        <dbReference type="SAM" id="Coils"/>
    </source>
</evidence>
<comment type="similarity">
    <text evidence="1">Belongs to the SNF7 family.</text>
</comment>
<sequence>MNPSLEQNLNVAELFMKNDYHFRGQRRILTFIAEMIEALFGKRKTPAEMLRENQRALNKAMRELDREKARLEAEEKKVIAEIKKMAKMNQMDSVRVMAKQLVRTRNYCKKFTMMKATIQTVSLKIATLKSQDSMATAMKGVTLAMKKMNSRMNLPQIQKIMMDFEKQSAIMDMKEEMLDDAVDDSMGDVDDQEESEGIVNQILDELGIQIGNELNSLPEGAQGITTGAQTNKPLAEGVMSDADADLAARLENLRRG</sequence>
<proteinExistence type="inferred from homology"/>
<reference evidence="4" key="1">
    <citation type="submission" date="2024-02" db="UniProtKB">
        <authorList>
            <consortium name="WormBaseParasite"/>
        </authorList>
    </citation>
    <scope>IDENTIFICATION</scope>
</reference>
<dbReference type="Proteomes" id="UP000035681">
    <property type="component" value="Unplaced"/>
</dbReference>
<name>A0AAF5DMS1_STRER</name>
<dbReference type="Pfam" id="PF03357">
    <property type="entry name" value="Snf7"/>
    <property type="match status" value="1"/>
</dbReference>
<evidence type="ECO:0000313" key="4">
    <source>
        <dbReference type="WBParaSite" id="TCONS_00015911.p1"/>
    </source>
</evidence>
<keyword evidence="3" id="KW-1185">Reference proteome</keyword>